<evidence type="ECO:0000256" key="2">
    <source>
        <dbReference type="ARBA" id="ARBA00022692"/>
    </source>
</evidence>
<evidence type="ECO:0000256" key="3">
    <source>
        <dbReference type="ARBA" id="ARBA00022989"/>
    </source>
</evidence>
<organism evidence="6 7">
    <name type="scientific">Siminovitchia thermophila</name>
    <dbReference type="NCBI Taxonomy" id="1245522"/>
    <lineage>
        <taxon>Bacteria</taxon>
        <taxon>Bacillati</taxon>
        <taxon>Bacillota</taxon>
        <taxon>Bacilli</taxon>
        <taxon>Bacillales</taxon>
        <taxon>Bacillaceae</taxon>
        <taxon>Siminovitchia</taxon>
    </lineage>
</organism>
<feature type="transmembrane region" description="Helical" evidence="5">
    <location>
        <begin position="137"/>
        <end position="159"/>
    </location>
</feature>
<evidence type="ECO:0000313" key="6">
    <source>
        <dbReference type="EMBL" id="MBM7714698.1"/>
    </source>
</evidence>
<feature type="transmembrane region" description="Helical" evidence="5">
    <location>
        <begin position="111"/>
        <end position="131"/>
    </location>
</feature>
<keyword evidence="4 5" id="KW-0472">Membrane</keyword>
<feature type="transmembrane region" description="Helical" evidence="5">
    <location>
        <begin position="6"/>
        <end position="30"/>
    </location>
</feature>
<feature type="transmembrane region" description="Helical" evidence="5">
    <location>
        <begin position="171"/>
        <end position="189"/>
    </location>
</feature>
<comment type="caution">
    <text evidence="6">The sequence shown here is derived from an EMBL/GenBank/DDBJ whole genome shotgun (WGS) entry which is preliminary data.</text>
</comment>
<accession>A0ABS2R511</accession>
<dbReference type="InterPro" id="IPR003810">
    <property type="entry name" value="Mntp/YtaF"/>
</dbReference>
<dbReference type="RefSeq" id="WP_077110185.1">
    <property type="nucleotide sequence ID" value="NZ_JAFBFH010000009.1"/>
</dbReference>
<sequence length="190" mass="20864">MEWLSSFFIINLIGLSANLDNTGVGIAYGLKHFRIPSWFNAIINVIGFFNTLIGVFLASIISQVISPTATGLVSFCVFFSIGFLTIYNRYSGLLYGKNKPMVKIHQPTLRQAIILGFALSVTNIAAGFGAAVAYELLIWPLIISITCWGYICIWIGNVIGNTVFLKMFGQYSSLVAGLIFMAIGLNQLFQ</sequence>
<evidence type="ECO:0000256" key="1">
    <source>
        <dbReference type="ARBA" id="ARBA00022475"/>
    </source>
</evidence>
<reference evidence="6 7" key="1">
    <citation type="submission" date="2021-01" db="EMBL/GenBank/DDBJ databases">
        <title>Genomic Encyclopedia of Type Strains, Phase IV (KMG-IV): sequencing the most valuable type-strain genomes for metagenomic binning, comparative biology and taxonomic classification.</title>
        <authorList>
            <person name="Goeker M."/>
        </authorList>
    </citation>
    <scope>NUCLEOTIDE SEQUENCE [LARGE SCALE GENOMIC DNA]</scope>
    <source>
        <strain evidence="6 7">DSM 105453</strain>
    </source>
</reference>
<evidence type="ECO:0000256" key="4">
    <source>
        <dbReference type="ARBA" id="ARBA00023136"/>
    </source>
</evidence>
<keyword evidence="1" id="KW-1003">Cell membrane</keyword>
<keyword evidence="2 5" id="KW-0812">Transmembrane</keyword>
<keyword evidence="3 5" id="KW-1133">Transmembrane helix</keyword>
<feature type="transmembrane region" description="Helical" evidence="5">
    <location>
        <begin position="42"/>
        <end position="65"/>
    </location>
</feature>
<dbReference type="PANTHER" id="PTHR35529">
    <property type="entry name" value="MANGANESE EFFLUX PUMP MNTP-RELATED"/>
    <property type="match status" value="1"/>
</dbReference>
<name>A0ABS2R511_9BACI</name>
<feature type="transmembrane region" description="Helical" evidence="5">
    <location>
        <begin position="71"/>
        <end position="90"/>
    </location>
</feature>
<dbReference type="EMBL" id="JAFBFH010000009">
    <property type="protein sequence ID" value="MBM7714698.1"/>
    <property type="molecule type" value="Genomic_DNA"/>
</dbReference>
<keyword evidence="7" id="KW-1185">Reference proteome</keyword>
<evidence type="ECO:0000313" key="7">
    <source>
        <dbReference type="Proteomes" id="UP000823485"/>
    </source>
</evidence>
<gene>
    <name evidence="6" type="ORF">JOC94_001670</name>
</gene>
<proteinExistence type="predicted"/>
<protein>
    <submittedName>
        <fullName evidence="6">Mn2+ efflux pump MntP</fullName>
    </submittedName>
</protein>
<dbReference type="PANTHER" id="PTHR35529:SF2">
    <property type="entry name" value="SPORULATION PROTEIN YTAF-RELATED"/>
    <property type="match status" value="1"/>
</dbReference>
<dbReference type="Proteomes" id="UP000823485">
    <property type="component" value="Unassembled WGS sequence"/>
</dbReference>
<evidence type="ECO:0000256" key="5">
    <source>
        <dbReference type="SAM" id="Phobius"/>
    </source>
</evidence>